<dbReference type="Gene3D" id="1.10.3720.10">
    <property type="entry name" value="MetI-like"/>
    <property type="match status" value="1"/>
</dbReference>
<gene>
    <name evidence="9" type="primary">phnE</name>
    <name evidence="9" type="ORF">I2H38_00780</name>
</gene>
<evidence type="ECO:0000256" key="7">
    <source>
        <dbReference type="RuleBase" id="RU363032"/>
    </source>
</evidence>
<dbReference type="PROSITE" id="PS50928">
    <property type="entry name" value="ABC_TM1"/>
    <property type="match status" value="1"/>
</dbReference>
<evidence type="ECO:0000256" key="3">
    <source>
        <dbReference type="ARBA" id="ARBA00022475"/>
    </source>
</evidence>
<keyword evidence="3" id="KW-1003">Cell membrane</keyword>
<keyword evidence="6 7" id="KW-0472">Membrane</keyword>
<evidence type="ECO:0000313" key="9">
    <source>
        <dbReference type="EMBL" id="MBF9231902.1"/>
    </source>
</evidence>
<evidence type="ECO:0000256" key="1">
    <source>
        <dbReference type="ARBA" id="ARBA00004651"/>
    </source>
</evidence>
<feature type="transmembrane region" description="Helical" evidence="7">
    <location>
        <begin position="182"/>
        <end position="208"/>
    </location>
</feature>
<dbReference type="Proteomes" id="UP000599312">
    <property type="component" value="Unassembled WGS sequence"/>
</dbReference>
<comment type="similarity">
    <text evidence="7">Belongs to the binding-protein-dependent transport system permease family.</text>
</comment>
<dbReference type="InterPro" id="IPR005769">
    <property type="entry name" value="PhnE/PtxC"/>
</dbReference>
<evidence type="ECO:0000256" key="2">
    <source>
        <dbReference type="ARBA" id="ARBA00022448"/>
    </source>
</evidence>
<dbReference type="Pfam" id="PF00528">
    <property type="entry name" value="BPD_transp_1"/>
    <property type="match status" value="1"/>
</dbReference>
<evidence type="ECO:0000313" key="10">
    <source>
        <dbReference type="Proteomes" id="UP000599312"/>
    </source>
</evidence>
<organism evidence="9 10">
    <name type="scientific">Microvirga alba</name>
    <dbReference type="NCBI Taxonomy" id="2791025"/>
    <lineage>
        <taxon>Bacteria</taxon>
        <taxon>Pseudomonadati</taxon>
        <taxon>Pseudomonadota</taxon>
        <taxon>Alphaproteobacteria</taxon>
        <taxon>Hyphomicrobiales</taxon>
        <taxon>Methylobacteriaceae</taxon>
        <taxon>Microvirga</taxon>
    </lineage>
</organism>
<accession>A0A931BS93</accession>
<feature type="transmembrane region" description="Helical" evidence="7">
    <location>
        <begin position="87"/>
        <end position="111"/>
    </location>
</feature>
<evidence type="ECO:0000256" key="4">
    <source>
        <dbReference type="ARBA" id="ARBA00022692"/>
    </source>
</evidence>
<comment type="caution">
    <text evidence="9">The sequence shown here is derived from an EMBL/GenBank/DDBJ whole genome shotgun (WGS) entry which is preliminary data.</text>
</comment>
<feature type="transmembrane region" description="Helical" evidence="7">
    <location>
        <begin position="220"/>
        <end position="238"/>
    </location>
</feature>
<keyword evidence="4 7" id="KW-0812">Transmembrane</keyword>
<evidence type="ECO:0000259" key="8">
    <source>
        <dbReference type="PROSITE" id="PS50928"/>
    </source>
</evidence>
<keyword evidence="10" id="KW-1185">Reference proteome</keyword>
<dbReference type="RefSeq" id="WP_196269896.1">
    <property type="nucleotide sequence ID" value="NZ_JADQDO010000001.1"/>
</dbReference>
<dbReference type="PANTHER" id="PTHR30043:SF1">
    <property type="entry name" value="ABC TRANSPORT SYSTEM PERMEASE PROTEIN P69"/>
    <property type="match status" value="1"/>
</dbReference>
<dbReference type="InterPro" id="IPR035906">
    <property type="entry name" value="MetI-like_sf"/>
</dbReference>
<dbReference type="SUPFAM" id="SSF161098">
    <property type="entry name" value="MetI-like"/>
    <property type="match status" value="1"/>
</dbReference>
<evidence type="ECO:0000256" key="6">
    <source>
        <dbReference type="ARBA" id="ARBA00023136"/>
    </source>
</evidence>
<dbReference type="GO" id="GO:0015416">
    <property type="term" value="F:ABC-type phosphonate transporter activity"/>
    <property type="evidence" value="ECO:0007669"/>
    <property type="project" value="InterPro"/>
</dbReference>
<dbReference type="EMBL" id="JADQDO010000001">
    <property type="protein sequence ID" value="MBF9231902.1"/>
    <property type="molecule type" value="Genomic_DNA"/>
</dbReference>
<feature type="transmembrane region" description="Helical" evidence="7">
    <location>
        <begin position="132"/>
        <end position="162"/>
    </location>
</feature>
<proteinExistence type="inferred from homology"/>
<dbReference type="PANTHER" id="PTHR30043">
    <property type="entry name" value="PHOSPHONATES TRANSPORT SYSTEM PERMEASE PROTEIN"/>
    <property type="match status" value="1"/>
</dbReference>
<feature type="domain" description="ABC transmembrane type-1" evidence="8">
    <location>
        <begin position="81"/>
        <end position="263"/>
    </location>
</feature>
<reference evidence="9" key="1">
    <citation type="submission" date="2020-11" db="EMBL/GenBank/DDBJ databases">
        <authorList>
            <person name="Kim M.K."/>
        </authorList>
    </citation>
    <scope>NUCLEOTIDE SEQUENCE</scope>
    <source>
        <strain evidence="9">BT350</strain>
    </source>
</reference>
<keyword evidence="2 7" id="KW-0813">Transport</keyword>
<keyword evidence="5 7" id="KW-1133">Transmembrane helix</keyword>
<comment type="subcellular location">
    <subcellularLocation>
        <location evidence="1 7">Cell membrane</location>
        <topology evidence="1 7">Multi-pass membrane protein</topology>
    </subcellularLocation>
</comment>
<dbReference type="InterPro" id="IPR000515">
    <property type="entry name" value="MetI-like"/>
</dbReference>
<dbReference type="NCBIfam" id="TIGR01097">
    <property type="entry name" value="PhnE"/>
    <property type="match status" value="1"/>
</dbReference>
<sequence length="271" mass="29744">MMSSDAVRAAHPDAWRPPTLFGTRARRAMFWLGIILYLVWSLSTLNIDGKRVLAGLPRALDILMRMVPPSFERWQILLNGMIESIQIAIAASIVGMLLCIPLGICAARNLAPRPIYLMARGLIVIGRTFHEVIIAIFFVKLFGFGPVAGLLTLAFASAIFLGKMLAEDIENMKEGPVEAVRATGATFAQVVFYAVTPQVLVKTLGVFIYRLDANLRHSTVIGIVGAGGIGQTLSASFSRYDFDFSSAILISIAAMVALGEWFSDWVRRRLR</sequence>
<dbReference type="AlphaFoldDB" id="A0A931BS93"/>
<name>A0A931BS93_9HYPH</name>
<dbReference type="GO" id="GO:0005886">
    <property type="term" value="C:plasma membrane"/>
    <property type="evidence" value="ECO:0007669"/>
    <property type="project" value="UniProtKB-SubCell"/>
</dbReference>
<dbReference type="CDD" id="cd06261">
    <property type="entry name" value="TM_PBP2"/>
    <property type="match status" value="1"/>
</dbReference>
<feature type="transmembrane region" description="Helical" evidence="7">
    <location>
        <begin position="28"/>
        <end position="47"/>
    </location>
</feature>
<feature type="transmembrane region" description="Helical" evidence="7">
    <location>
        <begin position="244"/>
        <end position="262"/>
    </location>
</feature>
<evidence type="ECO:0000256" key="5">
    <source>
        <dbReference type="ARBA" id="ARBA00022989"/>
    </source>
</evidence>
<protein>
    <submittedName>
        <fullName evidence="9">Phosphonate ABC transporter, permease protein PhnE</fullName>
    </submittedName>
</protein>